<dbReference type="AlphaFoldDB" id="A0A0F0KW47"/>
<dbReference type="PANTHER" id="PTHR12110:SF21">
    <property type="entry name" value="XYLOSE ISOMERASE-LIKE TIM BARREL DOMAIN-CONTAINING PROTEIN"/>
    <property type="match status" value="1"/>
</dbReference>
<dbReference type="Pfam" id="PF01261">
    <property type="entry name" value="AP_endonuc_2"/>
    <property type="match status" value="1"/>
</dbReference>
<dbReference type="PANTHER" id="PTHR12110">
    <property type="entry name" value="HYDROXYPYRUVATE ISOMERASE"/>
    <property type="match status" value="1"/>
</dbReference>
<dbReference type="InterPro" id="IPR013022">
    <property type="entry name" value="Xyl_isomerase-like_TIM-brl"/>
</dbReference>
<evidence type="ECO:0000259" key="2">
    <source>
        <dbReference type="Pfam" id="PF01261"/>
    </source>
</evidence>
<name>A0A0F0KW47_9MICO</name>
<organism evidence="3 4">
    <name type="scientific">Microbacterium azadirachtae</name>
    <dbReference type="NCBI Taxonomy" id="582680"/>
    <lineage>
        <taxon>Bacteria</taxon>
        <taxon>Bacillati</taxon>
        <taxon>Actinomycetota</taxon>
        <taxon>Actinomycetes</taxon>
        <taxon>Micrococcales</taxon>
        <taxon>Microbacteriaceae</taxon>
        <taxon>Microbacterium</taxon>
    </lineage>
</organism>
<protein>
    <submittedName>
        <fullName evidence="3">Xylose isomerase-like TIM barrel</fullName>
    </submittedName>
</protein>
<dbReference type="PATRIC" id="fig|582680.7.peg.1851"/>
<reference evidence="3 4" key="1">
    <citation type="submission" date="2015-02" db="EMBL/GenBank/DDBJ databases">
        <title>Draft genome sequences of ten Microbacterium spp. with emphasis on heavy metal contaminated environments.</title>
        <authorList>
            <person name="Corretto E."/>
        </authorList>
    </citation>
    <scope>NUCLEOTIDE SEQUENCE [LARGE SCALE GENOMIC DNA]</scope>
    <source>
        <strain evidence="3 4">DSM 23848</strain>
    </source>
</reference>
<dbReference type="GO" id="GO:0016853">
    <property type="term" value="F:isomerase activity"/>
    <property type="evidence" value="ECO:0007669"/>
    <property type="project" value="UniProtKB-KW"/>
</dbReference>
<dbReference type="RefSeq" id="WP_045250499.1">
    <property type="nucleotide sequence ID" value="NZ_JYIT01000074.1"/>
</dbReference>
<keyword evidence="4" id="KW-1185">Reference proteome</keyword>
<dbReference type="Gene3D" id="3.20.20.150">
    <property type="entry name" value="Divalent-metal-dependent TIM barrel enzymes"/>
    <property type="match status" value="1"/>
</dbReference>
<sequence length="335" mass="36738">MKLGLYNAVLHDRPLPDALRVIADNGLTGIEINTGGFLPPVHVPRLGDILVSDSARDDYLGVFEGTGVSIAGLNCNGNPLHPSAAIGPVHAEDIRRSVLLAERLGQNRVVTMSGLPGGSPTATRPNWIVNAWNSAALDIANEQLKIAADFWREMDRFAADHDVKVALELHPQNVVFNVRTIEQLVEATGATHVGVELDASHLFWQQMDPVAVVRHLGPLVFHAAAKDVRVNTEYAQLNGVLDNGFRRMREDEPRTNLGGDEWANEWPMDSSWDFVALGKGHPVEYWTEFLRALRDVDPDMLVNIEHEDVSLGREEGVAVAARVLREADAALEPTS</sequence>
<evidence type="ECO:0000313" key="4">
    <source>
        <dbReference type="Proteomes" id="UP000033448"/>
    </source>
</evidence>
<dbReference type="EMBL" id="JYIT01000074">
    <property type="protein sequence ID" value="KJL24315.1"/>
    <property type="molecule type" value="Genomic_DNA"/>
</dbReference>
<evidence type="ECO:0000256" key="1">
    <source>
        <dbReference type="ARBA" id="ARBA00023277"/>
    </source>
</evidence>
<comment type="caution">
    <text evidence="3">The sequence shown here is derived from an EMBL/GenBank/DDBJ whole genome shotgun (WGS) entry which is preliminary data.</text>
</comment>
<dbReference type="InterPro" id="IPR050312">
    <property type="entry name" value="IolE/XylAMocC-like"/>
</dbReference>
<dbReference type="Proteomes" id="UP000033448">
    <property type="component" value="Unassembled WGS sequence"/>
</dbReference>
<dbReference type="InterPro" id="IPR036237">
    <property type="entry name" value="Xyl_isomerase-like_sf"/>
</dbReference>
<dbReference type="SUPFAM" id="SSF51658">
    <property type="entry name" value="Xylose isomerase-like"/>
    <property type="match status" value="1"/>
</dbReference>
<evidence type="ECO:0000313" key="3">
    <source>
        <dbReference type="EMBL" id="KJL24315.1"/>
    </source>
</evidence>
<gene>
    <name evidence="3" type="ORF">RL72_01806</name>
</gene>
<accession>A0A0F0KW47</accession>
<keyword evidence="3" id="KW-0413">Isomerase</keyword>
<keyword evidence="1" id="KW-0119">Carbohydrate metabolism</keyword>
<dbReference type="OrthoDB" id="9779184at2"/>
<proteinExistence type="predicted"/>
<feature type="domain" description="Xylose isomerase-like TIM barrel" evidence="2">
    <location>
        <begin position="20"/>
        <end position="326"/>
    </location>
</feature>